<dbReference type="InterPro" id="IPR051564">
    <property type="entry name" value="LRR_receptor-like_kinase"/>
</dbReference>
<dbReference type="GO" id="GO:0016020">
    <property type="term" value="C:membrane"/>
    <property type="evidence" value="ECO:0007669"/>
    <property type="project" value="TreeGrafter"/>
</dbReference>
<dbReference type="SUPFAM" id="SSF56112">
    <property type="entry name" value="Protein kinase-like (PK-like)"/>
    <property type="match status" value="1"/>
</dbReference>
<protein>
    <recommendedName>
        <fullName evidence="3">Serine-threonine/tyrosine-protein kinase catalytic domain-containing protein</fullName>
    </recommendedName>
</protein>
<sequence>MAPFSPVKHNVAPEYGKTWQATTRGDVYSYGVLTMELSTGRRAVDEGEECLVEWAGNMTAKGRPNMKEVLDMFVKISGRRRLIPWLRRSRMR</sequence>
<name>A0A6D2HXC8_9BRAS</name>
<dbReference type="Proteomes" id="UP000467841">
    <property type="component" value="Unassembled WGS sequence"/>
</dbReference>
<evidence type="ECO:0000313" key="1">
    <source>
        <dbReference type="EMBL" id="CAA7019303.1"/>
    </source>
</evidence>
<comment type="caution">
    <text evidence="1">The sequence shown here is derived from an EMBL/GenBank/DDBJ whole genome shotgun (WGS) entry which is preliminary data.</text>
</comment>
<organism evidence="1 2">
    <name type="scientific">Microthlaspi erraticum</name>
    <dbReference type="NCBI Taxonomy" id="1685480"/>
    <lineage>
        <taxon>Eukaryota</taxon>
        <taxon>Viridiplantae</taxon>
        <taxon>Streptophyta</taxon>
        <taxon>Embryophyta</taxon>
        <taxon>Tracheophyta</taxon>
        <taxon>Spermatophyta</taxon>
        <taxon>Magnoliopsida</taxon>
        <taxon>eudicotyledons</taxon>
        <taxon>Gunneridae</taxon>
        <taxon>Pentapetalae</taxon>
        <taxon>rosids</taxon>
        <taxon>malvids</taxon>
        <taxon>Brassicales</taxon>
        <taxon>Brassicaceae</taxon>
        <taxon>Coluteocarpeae</taxon>
        <taxon>Microthlaspi</taxon>
    </lineage>
</organism>
<evidence type="ECO:0000313" key="2">
    <source>
        <dbReference type="Proteomes" id="UP000467841"/>
    </source>
</evidence>
<evidence type="ECO:0008006" key="3">
    <source>
        <dbReference type="Google" id="ProtNLM"/>
    </source>
</evidence>
<dbReference type="AlphaFoldDB" id="A0A6D2HXC8"/>
<reference evidence="1" key="1">
    <citation type="submission" date="2020-01" db="EMBL/GenBank/DDBJ databases">
        <authorList>
            <person name="Mishra B."/>
        </authorList>
    </citation>
    <scope>NUCLEOTIDE SEQUENCE [LARGE SCALE GENOMIC DNA]</scope>
</reference>
<proteinExistence type="predicted"/>
<keyword evidence="2" id="KW-1185">Reference proteome</keyword>
<dbReference type="PANTHER" id="PTHR48055:SF56">
    <property type="entry name" value="PROTEIN KINASE DOMAIN-CONTAINING PROTEIN"/>
    <property type="match status" value="1"/>
</dbReference>
<dbReference type="Gene3D" id="1.10.510.10">
    <property type="entry name" value="Transferase(Phosphotransferase) domain 1"/>
    <property type="match status" value="1"/>
</dbReference>
<dbReference type="OrthoDB" id="1735013at2759"/>
<accession>A0A6D2HXC8</accession>
<dbReference type="InterPro" id="IPR011009">
    <property type="entry name" value="Kinase-like_dom_sf"/>
</dbReference>
<dbReference type="PANTHER" id="PTHR48055">
    <property type="entry name" value="LEUCINE-RICH REPEAT RECEPTOR PROTEIN KINASE EMS1"/>
    <property type="match status" value="1"/>
</dbReference>
<dbReference type="EMBL" id="CACVBM020000444">
    <property type="protein sequence ID" value="CAA7019303.1"/>
    <property type="molecule type" value="Genomic_DNA"/>
</dbReference>
<gene>
    <name evidence="1" type="ORF">MERR_LOCUS6538</name>
</gene>